<name>A0AA35TKB6_GEOBA</name>
<gene>
    <name evidence="1" type="ORF">GBAR_LOCUS27070</name>
</gene>
<reference evidence="1" key="1">
    <citation type="submission" date="2023-03" db="EMBL/GenBank/DDBJ databases">
        <authorList>
            <person name="Steffen K."/>
            <person name="Cardenas P."/>
        </authorList>
    </citation>
    <scope>NUCLEOTIDE SEQUENCE</scope>
</reference>
<feature type="non-terminal residue" evidence="1">
    <location>
        <position position="1"/>
    </location>
</feature>
<proteinExistence type="predicted"/>
<accession>A0AA35TKB6</accession>
<organism evidence="1 2">
    <name type="scientific">Geodia barretti</name>
    <name type="common">Barrett's horny sponge</name>
    <dbReference type="NCBI Taxonomy" id="519541"/>
    <lineage>
        <taxon>Eukaryota</taxon>
        <taxon>Metazoa</taxon>
        <taxon>Porifera</taxon>
        <taxon>Demospongiae</taxon>
        <taxon>Heteroscleromorpha</taxon>
        <taxon>Tetractinellida</taxon>
        <taxon>Astrophorina</taxon>
        <taxon>Geodiidae</taxon>
        <taxon>Geodia</taxon>
    </lineage>
</organism>
<dbReference type="EMBL" id="CASHTH010003779">
    <property type="protein sequence ID" value="CAI8049173.1"/>
    <property type="molecule type" value="Genomic_DNA"/>
</dbReference>
<comment type="caution">
    <text evidence="1">The sequence shown here is derived from an EMBL/GenBank/DDBJ whole genome shotgun (WGS) entry which is preliminary data.</text>
</comment>
<sequence>YTRLRPTQAGHPLSSEWRAGTELQYRATGTQDWGSGGLHFQVYDSGARGCGTDGHSTWCGLLQRPSNLAQERGCCRVRNRRDWENHKHNNSVNLFFCVTFETSQP</sequence>
<evidence type="ECO:0000313" key="1">
    <source>
        <dbReference type="EMBL" id="CAI8049173.1"/>
    </source>
</evidence>
<keyword evidence="2" id="KW-1185">Reference proteome</keyword>
<protein>
    <submittedName>
        <fullName evidence="1">Uncharacterized protein</fullName>
    </submittedName>
</protein>
<dbReference type="Proteomes" id="UP001174909">
    <property type="component" value="Unassembled WGS sequence"/>
</dbReference>
<evidence type="ECO:0000313" key="2">
    <source>
        <dbReference type="Proteomes" id="UP001174909"/>
    </source>
</evidence>
<dbReference type="AlphaFoldDB" id="A0AA35TKB6"/>